<dbReference type="PIRSF" id="PIRSF001112">
    <property type="entry name" value="Epoxide_hydrolase"/>
    <property type="match status" value="1"/>
</dbReference>
<dbReference type="PRINTS" id="PR00412">
    <property type="entry name" value="EPOXHYDRLASE"/>
</dbReference>
<gene>
    <name evidence="6" type="ORF">KSF_034590</name>
</gene>
<keyword evidence="7" id="KW-1185">Reference proteome</keyword>
<evidence type="ECO:0000313" key="6">
    <source>
        <dbReference type="EMBL" id="GHO93411.1"/>
    </source>
</evidence>
<sequence length="383" mass="42947">MSIQPFKINVPQVTLDDLHERLNRTRWLREAKGAGWTYGISLEYMKELMDHWQHSYDWRKHEAALNAFAQFKADVDGVGIHFIHERGKGPNPTPILLLHGFPDSFYRYHKVIERLTNPAKYGGDPNNSFDVIVPSIPGTGFSDPVTYDDEANADLFAKLMTEVLGYKQFISAGGDHGAIITQALARKHPELLIGIHLTDVGYPDQNTDFSTLSPAEMEMAQWVQKWFMEEGIGVNMIMATKPQTLAYGLNDSPAGLAAWLIGYGSSGGRGKEELKTRFSADELLTNVMIYWVTETIDSAARTYYANMHVASGGNLGKSESVPAAVAHCPYDPPLPREWAARQVNLVHFTDFPRGGHFMAWEEPELYANDILDFVSQLRNQANQ</sequence>
<keyword evidence="2" id="KW-0058">Aromatic hydrocarbons catabolism</keyword>
<dbReference type="GO" id="GO:0097176">
    <property type="term" value="P:epoxide metabolic process"/>
    <property type="evidence" value="ECO:0007669"/>
    <property type="project" value="TreeGrafter"/>
</dbReference>
<keyword evidence="3" id="KW-0378">Hydrolase</keyword>
<dbReference type="RefSeq" id="WP_220204194.1">
    <property type="nucleotide sequence ID" value="NZ_BNJK01000001.1"/>
</dbReference>
<comment type="caution">
    <text evidence="6">The sequence shown here is derived from an EMBL/GenBank/DDBJ whole genome shotgun (WGS) entry which is preliminary data.</text>
</comment>
<dbReference type="InterPro" id="IPR029058">
    <property type="entry name" value="AB_hydrolase_fold"/>
</dbReference>
<dbReference type="PANTHER" id="PTHR21661:SF35">
    <property type="entry name" value="EPOXIDE HYDROLASE"/>
    <property type="match status" value="1"/>
</dbReference>
<evidence type="ECO:0000256" key="3">
    <source>
        <dbReference type="ARBA" id="ARBA00022801"/>
    </source>
</evidence>
<evidence type="ECO:0000256" key="1">
    <source>
        <dbReference type="ARBA" id="ARBA00010088"/>
    </source>
</evidence>
<dbReference type="EMBL" id="BNJK01000001">
    <property type="protein sequence ID" value="GHO93411.1"/>
    <property type="molecule type" value="Genomic_DNA"/>
</dbReference>
<evidence type="ECO:0000256" key="4">
    <source>
        <dbReference type="PIRSR" id="PIRSR001112-1"/>
    </source>
</evidence>
<dbReference type="GO" id="GO:0004301">
    <property type="term" value="F:epoxide hydrolase activity"/>
    <property type="evidence" value="ECO:0007669"/>
    <property type="project" value="TreeGrafter"/>
</dbReference>
<dbReference type="InterPro" id="IPR010497">
    <property type="entry name" value="Epoxide_hydro_N"/>
</dbReference>
<dbReference type="SUPFAM" id="SSF53474">
    <property type="entry name" value="alpha/beta-Hydrolases"/>
    <property type="match status" value="1"/>
</dbReference>
<accession>A0A8J3IQ70</accession>
<dbReference type="AlphaFoldDB" id="A0A8J3IQ70"/>
<feature type="active site" description="Nucleophile" evidence="4">
    <location>
        <position position="175"/>
    </location>
</feature>
<reference evidence="6" key="1">
    <citation type="submission" date="2020-10" db="EMBL/GenBank/DDBJ databases">
        <title>Taxonomic study of unclassified bacteria belonging to the class Ktedonobacteria.</title>
        <authorList>
            <person name="Yabe S."/>
            <person name="Wang C.M."/>
            <person name="Zheng Y."/>
            <person name="Sakai Y."/>
            <person name="Cavaletti L."/>
            <person name="Monciardini P."/>
            <person name="Donadio S."/>
        </authorList>
    </citation>
    <scope>NUCLEOTIDE SEQUENCE</scope>
    <source>
        <strain evidence="6">ID150040</strain>
    </source>
</reference>
<feature type="active site" description="Proton acceptor" evidence="4">
    <location>
        <position position="356"/>
    </location>
</feature>
<dbReference type="Proteomes" id="UP000597444">
    <property type="component" value="Unassembled WGS sequence"/>
</dbReference>
<evidence type="ECO:0000256" key="2">
    <source>
        <dbReference type="ARBA" id="ARBA00022797"/>
    </source>
</evidence>
<proteinExistence type="inferred from homology"/>
<comment type="similarity">
    <text evidence="1">Belongs to the peptidase S33 family.</text>
</comment>
<dbReference type="Gene3D" id="3.40.50.1820">
    <property type="entry name" value="alpha/beta hydrolase"/>
    <property type="match status" value="1"/>
</dbReference>
<evidence type="ECO:0000259" key="5">
    <source>
        <dbReference type="Pfam" id="PF06441"/>
    </source>
</evidence>
<organism evidence="6 7">
    <name type="scientific">Reticulibacter mediterranei</name>
    <dbReference type="NCBI Taxonomy" id="2778369"/>
    <lineage>
        <taxon>Bacteria</taxon>
        <taxon>Bacillati</taxon>
        <taxon>Chloroflexota</taxon>
        <taxon>Ktedonobacteria</taxon>
        <taxon>Ktedonobacterales</taxon>
        <taxon>Reticulibacteraceae</taxon>
        <taxon>Reticulibacter</taxon>
    </lineage>
</organism>
<name>A0A8J3IQ70_9CHLR</name>
<evidence type="ECO:0000313" key="7">
    <source>
        <dbReference type="Proteomes" id="UP000597444"/>
    </source>
</evidence>
<dbReference type="InterPro" id="IPR000639">
    <property type="entry name" value="Epox_hydrolase-like"/>
</dbReference>
<protein>
    <submittedName>
        <fullName evidence="6">Multidrug MFS transporter</fullName>
    </submittedName>
</protein>
<dbReference type="PANTHER" id="PTHR21661">
    <property type="entry name" value="EPOXIDE HYDROLASE 1-RELATED"/>
    <property type="match status" value="1"/>
</dbReference>
<dbReference type="InterPro" id="IPR016292">
    <property type="entry name" value="Epoxide_hydrolase"/>
</dbReference>
<feature type="domain" description="Epoxide hydrolase N-terminal" evidence="5">
    <location>
        <begin position="3"/>
        <end position="107"/>
    </location>
</feature>
<feature type="active site" description="Proton donor" evidence="4">
    <location>
        <position position="303"/>
    </location>
</feature>
<dbReference type="Pfam" id="PF06441">
    <property type="entry name" value="EHN"/>
    <property type="match status" value="1"/>
</dbReference>